<reference evidence="1" key="1">
    <citation type="journal article" date="2018" name="Antonie Van Leeuwenhoek">
        <title>Proteinivorax hydrogeniformans sp. nov., an anaerobic, haloalkaliphilic bacterium fermenting proteinaceous compounds with high hydrogen production.</title>
        <authorList>
            <person name="Boltyanskaya Y."/>
            <person name="Detkova E."/>
            <person name="Pimenov N."/>
            <person name="Kevbrin V."/>
        </authorList>
    </citation>
    <scope>NUCLEOTIDE SEQUENCE</scope>
    <source>
        <strain evidence="1">Z-710</strain>
    </source>
</reference>
<reference evidence="1" key="2">
    <citation type="submission" date="2024-06" db="EMBL/GenBank/DDBJ databases">
        <authorList>
            <person name="Petrova K.O."/>
            <person name="Toshchakov S.V."/>
            <person name="Boltjanskaja Y.V."/>
            <person name="Kevbrin V.V."/>
        </authorList>
    </citation>
    <scope>NUCLEOTIDE SEQUENCE</scope>
    <source>
        <strain evidence="1">Z-710</strain>
    </source>
</reference>
<organism evidence="1">
    <name type="scientific">Proteinivorax hydrogeniformans</name>
    <dbReference type="NCBI Taxonomy" id="1826727"/>
    <lineage>
        <taxon>Bacteria</taxon>
        <taxon>Bacillati</taxon>
        <taxon>Bacillota</taxon>
        <taxon>Clostridia</taxon>
        <taxon>Eubacteriales</taxon>
        <taxon>Proteinivoracaceae</taxon>
        <taxon>Proteinivorax</taxon>
    </lineage>
</organism>
<dbReference type="EMBL" id="CP159485">
    <property type="protein sequence ID" value="XCI29510.1"/>
    <property type="molecule type" value="Genomic_DNA"/>
</dbReference>
<evidence type="ECO:0008006" key="2">
    <source>
        <dbReference type="Google" id="ProtNLM"/>
    </source>
</evidence>
<gene>
    <name evidence="1" type="ORF">PRVXH_000833</name>
</gene>
<protein>
    <recommendedName>
        <fullName evidence="2">PEGA domain-containing protein</fullName>
    </recommendedName>
</protein>
<name>A0AAU8HVW0_9FIRM</name>
<evidence type="ECO:0000313" key="1">
    <source>
        <dbReference type="EMBL" id="XCI29510.1"/>
    </source>
</evidence>
<dbReference type="RefSeq" id="WP_353894058.1">
    <property type="nucleotide sequence ID" value="NZ_CP159485.1"/>
</dbReference>
<sequence>MRKNIFMLVGVIGIVALGVILFNNSGSCLTINVETNQESTVIFNGRVVGKNSASIEVATGVNRIVVKATDGTYWVGQWEAKEGTADEFLDNVKATGNYHPNQSRKGTLDLEIVF</sequence>
<dbReference type="AlphaFoldDB" id="A0AAU8HVW0"/>
<proteinExistence type="predicted"/>
<accession>A0AAU8HVW0</accession>